<accession>A0A7S3DTT5</accession>
<dbReference type="EMBL" id="HBHT01027521">
    <property type="protein sequence ID" value="CAD9978618.1"/>
    <property type="molecule type" value="Transcribed_RNA"/>
</dbReference>
<feature type="compositionally biased region" description="Low complexity" evidence="1">
    <location>
        <begin position="25"/>
        <end position="44"/>
    </location>
</feature>
<dbReference type="AlphaFoldDB" id="A0A7S3DTT5"/>
<evidence type="ECO:0000256" key="1">
    <source>
        <dbReference type="SAM" id="MobiDB-lite"/>
    </source>
</evidence>
<protein>
    <submittedName>
        <fullName evidence="2">Uncharacterized protein</fullName>
    </submittedName>
</protein>
<proteinExistence type="predicted"/>
<evidence type="ECO:0000313" key="2">
    <source>
        <dbReference type="EMBL" id="CAD9978618.1"/>
    </source>
</evidence>
<name>A0A7S3DTT5_9STRA</name>
<feature type="compositionally biased region" description="Polar residues" evidence="1">
    <location>
        <begin position="1"/>
        <end position="21"/>
    </location>
</feature>
<gene>
    <name evidence="2" type="ORF">APAL1065_LOCUS18480</name>
</gene>
<sequence length="190" mass="20826">MTMRNASPPASRSETRASSQRESVDTTTSVADTSAAANTSNNTTERVQERHKRRRVTPDRPTARTQNNSSRGDLEPHDFLLLTPLEAGFPALPQVSTPPGPPVPYSNVIYMGGRSDSTMVAPRPPPVALLENNHELPEEEDDDAELSILFNSTRRRLPSVTLKPRKSKRCLPDLGMVDAFPASWASLQAP</sequence>
<organism evidence="2">
    <name type="scientific">Entomoneis paludosa</name>
    <dbReference type="NCBI Taxonomy" id="265537"/>
    <lineage>
        <taxon>Eukaryota</taxon>
        <taxon>Sar</taxon>
        <taxon>Stramenopiles</taxon>
        <taxon>Ochrophyta</taxon>
        <taxon>Bacillariophyta</taxon>
        <taxon>Bacillariophyceae</taxon>
        <taxon>Bacillariophycidae</taxon>
        <taxon>Entomoneidaceae</taxon>
        <taxon>Entomoneis</taxon>
    </lineage>
</organism>
<feature type="region of interest" description="Disordered" evidence="1">
    <location>
        <begin position="1"/>
        <end position="76"/>
    </location>
</feature>
<reference evidence="2" key="1">
    <citation type="submission" date="2021-01" db="EMBL/GenBank/DDBJ databases">
        <authorList>
            <person name="Corre E."/>
            <person name="Pelletier E."/>
            <person name="Niang G."/>
            <person name="Scheremetjew M."/>
            <person name="Finn R."/>
            <person name="Kale V."/>
            <person name="Holt S."/>
            <person name="Cochrane G."/>
            <person name="Meng A."/>
            <person name="Brown T."/>
            <person name="Cohen L."/>
        </authorList>
    </citation>
    <scope>NUCLEOTIDE SEQUENCE</scope>
    <source>
        <strain evidence="2">CCMP125</strain>
    </source>
</reference>